<evidence type="ECO:0008006" key="3">
    <source>
        <dbReference type="Google" id="ProtNLM"/>
    </source>
</evidence>
<sequence>MSYIARSGFGFEKAHTRDGNFTIDFDTQADHYKMSFHAVVNDPVAGDIDILGSFDLRM</sequence>
<evidence type="ECO:0000313" key="1">
    <source>
        <dbReference type="EMBL" id="GLH46283.1"/>
    </source>
</evidence>
<reference evidence="1" key="3">
    <citation type="journal article" date="2023" name="J. Biotechnol.">
        <title>Draft Genome Sequences of Endophytic Pseudomonas Strains, Isolated from the Interior of Brassicaceae Plants.</title>
        <authorList>
            <person name="Kaneko H."/>
            <person name="Furuya T."/>
        </authorList>
    </citation>
    <scope>NUCLEOTIDE SEQUENCE</scope>
    <source>
        <strain evidence="1">RS3R-1</strain>
    </source>
</reference>
<reference evidence="1" key="1">
    <citation type="journal article" date="2021" name="Sci. Rep.">
        <title>An efficient direct screening system for microorganisms that activate plant immune responses based on plant-microbe interactions using cultured plant cells.</title>
        <authorList>
            <person name="Kurokawa M."/>
            <person name="Nakano M."/>
            <person name="Kitahata N."/>
            <person name="Kuchitsu K."/>
            <person name="Furuya T."/>
        </authorList>
    </citation>
    <scope>NUCLEOTIDE SEQUENCE</scope>
    <source>
        <strain evidence="1">RS3R-1</strain>
    </source>
</reference>
<comment type="caution">
    <text evidence="1">The sequence shown here is derived from an EMBL/GenBank/DDBJ whole genome shotgun (WGS) entry which is preliminary data.</text>
</comment>
<gene>
    <name evidence="1" type="ORF">RS3R1_53710</name>
</gene>
<protein>
    <recommendedName>
        <fullName evidence="3">Lipid/polyisoprenoid-binding YceI-like domain-containing protein</fullName>
    </recommendedName>
</protein>
<keyword evidence="2" id="KW-1185">Reference proteome</keyword>
<name>A0ABQ5PRP3_9PSED</name>
<organism evidence="1 2">
    <name type="scientific">Pseudomonas atacamensis</name>
    <dbReference type="NCBI Taxonomy" id="2565368"/>
    <lineage>
        <taxon>Bacteria</taxon>
        <taxon>Pseudomonadati</taxon>
        <taxon>Pseudomonadota</taxon>
        <taxon>Gammaproteobacteria</taxon>
        <taxon>Pseudomonadales</taxon>
        <taxon>Pseudomonadaceae</taxon>
        <taxon>Pseudomonas</taxon>
    </lineage>
</organism>
<dbReference type="Proteomes" id="UP001145022">
    <property type="component" value="Unassembled WGS sequence"/>
</dbReference>
<proteinExistence type="predicted"/>
<dbReference type="EMBL" id="BSCQ01000057">
    <property type="protein sequence ID" value="GLH46283.1"/>
    <property type="molecule type" value="Genomic_DNA"/>
</dbReference>
<evidence type="ECO:0000313" key="2">
    <source>
        <dbReference type="Proteomes" id="UP001145022"/>
    </source>
</evidence>
<reference evidence="1" key="2">
    <citation type="submission" date="2022-11" db="EMBL/GenBank/DDBJ databases">
        <title>Draft genome sequencing of Pseudomonas atacamensis RS3R1.</title>
        <authorList>
            <person name="Furuya T."/>
            <person name="Kaneko H."/>
        </authorList>
    </citation>
    <scope>NUCLEOTIDE SEQUENCE</scope>
    <source>
        <strain evidence="1">RS3R-1</strain>
    </source>
</reference>
<accession>A0ABQ5PRP3</accession>